<comment type="caution">
    <text evidence="2">The sequence shown here is derived from an EMBL/GenBank/DDBJ whole genome shotgun (WGS) entry which is preliminary data.</text>
</comment>
<reference evidence="2" key="1">
    <citation type="submission" date="2021-03" db="EMBL/GenBank/DDBJ databases">
        <authorList>
            <person name="Tagirdzhanova G."/>
        </authorList>
    </citation>
    <scope>NUCLEOTIDE SEQUENCE</scope>
</reference>
<dbReference type="PANTHER" id="PTHR42085">
    <property type="entry name" value="F-BOX DOMAIN-CONTAINING PROTEIN"/>
    <property type="match status" value="1"/>
</dbReference>
<evidence type="ECO:0000313" key="2">
    <source>
        <dbReference type="EMBL" id="CAF9903593.1"/>
    </source>
</evidence>
<name>A0A8H3I3V0_9LECA</name>
<dbReference type="Proteomes" id="UP000664169">
    <property type="component" value="Unassembled WGS sequence"/>
</dbReference>
<dbReference type="PANTHER" id="PTHR42085:SF2">
    <property type="entry name" value="F-BOX DOMAIN-CONTAINING PROTEIN"/>
    <property type="match status" value="1"/>
</dbReference>
<keyword evidence="3" id="KW-1185">Reference proteome</keyword>
<feature type="region of interest" description="Disordered" evidence="1">
    <location>
        <begin position="1"/>
        <end position="47"/>
    </location>
</feature>
<evidence type="ECO:0000256" key="1">
    <source>
        <dbReference type="SAM" id="MobiDB-lite"/>
    </source>
</evidence>
<feature type="compositionally biased region" description="Low complexity" evidence="1">
    <location>
        <begin position="7"/>
        <end position="42"/>
    </location>
</feature>
<dbReference type="OrthoDB" id="5372935at2759"/>
<proteinExistence type="predicted"/>
<dbReference type="InterPro" id="IPR038883">
    <property type="entry name" value="AN11006-like"/>
</dbReference>
<evidence type="ECO:0000313" key="3">
    <source>
        <dbReference type="Proteomes" id="UP000664169"/>
    </source>
</evidence>
<dbReference type="EMBL" id="CAJPDQ010000001">
    <property type="protein sequence ID" value="CAF9903593.1"/>
    <property type="molecule type" value="Genomic_DNA"/>
</dbReference>
<protein>
    <submittedName>
        <fullName evidence="2">Uncharacterized protein</fullName>
    </submittedName>
</protein>
<organism evidence="2 3">
    <name type="scientific">Gomphillus americanus</name>
    <dbReference type="NCBI Taxonomy" id="1940652"/>
    <lineage>
        <taxon>Eukaryota</taxon>
        <taxon>Fungi</taxon>
        <taxon>Dikarya</taxon>
        <taxon>Ascomycota</taxon>
        <taxon>Pezizomycotina</taxon>
        <taxon>Lecanoromycetes</taxon>
        <taxon>OSLEUM clade</taxon>
        <taxon>Ostropomycetidae</taxon>
        <taxon>Ostropales</taxon>
        <taxon>Graphidaceae</taxon>
        <taxon>Gomphilloideae</taxon>
        <taxon>Gomphillus</taxon>
    </lineage>
</organism>
<sequence length="284" mass="31780">MTPPEPSSTTTTTSTSPSNTRSRSSSSSSSSSSCSTNSSSPDSSPPPPTPFPFFSLPFELRTQILEQVLCVNRVIDIDFNVSGITSIFLVSKRFHAESSAVFFGRNAFRLFPTHSLAAASKRAQPLVRRFPPTYRRLITRLELRLGPFWTSPPACWKVDMRLGLKDLVRVRRLDVFVEIDPAHSMYRGYRRSESFYTVFAGKMLEGVLKRMSELKEVRIDGYPSVSPTGPLVRMLVDVAQGKNKRVLWADALRIGQVEEKHKLELGLISNAFNNLSLQLLTPHA</sequence>
<gene>
    <name evidence="2" type="ORF">GOMPHAMPRED_000411</name>
</gene>
<accession>A0A8H3I3V0</accession>
<dbReference type="AlphaFoldDB" id="A0A8H3I3V0"/>